<dbReference type="Gene3D" id="3.30.1440.10">
    <property type="match status" value="1"/>
</dbReference>
<dbReference type="InterPro" id="IPR031309">
    <property type="entry name" value="Ribosomal_uL5_C"/>
</dbReference>
<geneLocation type="plastid" evidence="9"/>
<dbReference type="InterPro" id="IPR020930">
    <property type="entry name" value="Ribosomal_uL5_bac-type"/>
</dbReference>
<dbReference type="GO" id="GO:0003735">
    <property type="term" value="F:structural constituent of ribosome"/>
    <property type="evidence" value="ECO:0007669"/>
    <property type="project" value="InterPro"/>
</dbReference>
<dbReference type="EMBL" id="MT040697">
    <property type="protein sequence ID" value="QKQ14673.1"/>
    <property type="molecule type" value="Genomic_DNA"/>
</dbReference>
<dbReference type="GO" id="GO:1990904">
    <property type="term" value="C:ribonucleoprotein complex"/>
    <property type="evidence" value="ECO:0007669"/>
    <property type="project" value="UniProtKB-KW"/>
</dbReference>
<dbReference type="FunFam" id="3.30.1440.10:FF:000001">
    <property type="entry name" value="50S ribosomal protein L5"/>
    <property type="match status" value="1"/>
</dbReference>
<dbReference type="SUPFAM" id="SSF55282">
    <property type="entry name" value="RL5-like"/>
    <property type="match status" value="1"/>
</dbReference>
<evidence type="ECO:0000256" key="2">
    <source>
        <dbReference type="ARBA" id="ARBA00022980"/>
    </source>
</evidence>
<dbReference type="PANTHER" id="PTHR11994">
    <property type="entry name" value="60S RIBOSOMAL PROTEIN L11-RELATED"/>
    <property type="match status" value="1"/>
</dbReference>
<evidence type="ECO:0000256" key="3">
    <source>
        <dbReference type="ARBA" id="ARBA00023274"/>
    </source>
</evidence>
<dbReference type="NCBIfam" id="NF000585">
    <property type="entry name" value="PRK00010.1"/>
    <property type="match status" value="1"/>
</dbReference>
<feature type="domain" description="Large ribosomal subunit protein uL5 N-terminal" evidence="7">
    <location>
        <begin position="25"/>
        <end position="81"/>
    </location>
</feature>
<dbReference type="InterPro" id="IPR022803">
    <property type="entry name" value="Ribosomal_uL5_dom_sf"/>
</dbReference>
<dbReference type="InterPro" id="IPR002132">
    <property type="entry name" value="Ribosomal_uL5"/>
</dbReference>
<dbReference type="InterPro" id="IPR031310">
    <property type="entry name" value="Ribosomal_uL5_N"/>
</dbReference>
<protein>
    <recommendedName>
        <fullName evidence="4">Large ribosomal subunit protein uL5c</fullName>
    </recommendedName>
    <alternativeName>
        <fullName evidence="5">50S ribosomal protein L5, chloroplastic</fullName>
    </alternativeName>
</protein>
<evidence type="ECO:0000259" key="8">
    <source>
        <dbReference type="Pfam" id="PF00673"/>
    </source>
</evidence>
<reference evidence="9" key="1">
    <citation type="journal article" date="2020" name="J. Exp. Bot.">
        <title>Zygnema circumcarinatum UTEX 1559 chloroplast and mitochondrial genomes provide insight into land plant evolution.</title>
        <authorList>
            <person name="Orton L.M."/>
            <person name="Fitzek E."/>
            <person name="Feng X."/>
            <person name="Grayburn W.S."/>
            <person name="Mower J.P."/>
            <person name="Liu K."/>
            <person name="Zhang C."/>
            <person name="Duvall M.R."/>
            <person name="Yin Y."/>
        </authorList>
    </citation>
    <scope>NUCLEOTIDE SEQUENCE</scope>
    <source>
        <strain evidence="9">UTEX 1559 mating type +</strain>
    </source>
</reference>
<dbReference type="PIRSF" id="PIRSF002161">
    <property type="entry name" value="Ribosomal_L5"/>
    <property type="match status" value="1"/>
</dbReference>
<keyword evidence="3 6" id="KW-0687">Ribonucleoprotein</keyword>
<dbReference type="HAMAP" id="MF_01333_B">
    <property type="entry name" value="Ribosomal_uL5_B"/>
    <property type="match status" value="1"/>
</dbReference>
<proteinExistence type="inferred from homology"/>
<dbReference type="GO" id="GO:0005840">
    <property type="term" value="C:ribosome"/>
    <property type="evidence" value="ECO:0007669"/>
    <property type="project" value="UniProtKB-KW"/>
</dbReference>
<dbReference type="PROSITE" id="PS00358">
    <property type="entry name" value="RIBOSOMAL_L5"/>
    <property type="match status" value="1"/>
</dbReference>
<dbReference type="Pfam" id="PF00281">
    <property type="entry name" value="Ribosomal_L5"/>
    <property type="match status" value="1"/>
</dbReference>
<evidence type="ECO:0000256" key="1">
    <source>
        <dbReference type="ARBA" id="ARBA00008553"/>
    </source>
</evidence>
<dbReference type="AlphaFoldDB" id="A0A6N0GXJ4"/>
<accession>A0A6N0GXJ4</accession>
<feature type="domain" description="Large ribosomal subunit protein uL5 C-terminal" evidence="8">
    <location>
        <begin position="86"/>
        <end position="178"/>
    </location>
</feature>
<organism evidence="9">
    <name type="scientific">Zygnema circumcarinatum</name>
    <name type="common">Green alga</name>
    <dbReference type="NCBI Taxonomy" id="35869"/>
    <lineage>
        <taxon>Eukaryota</taxon>
        <taxon>Viridiplantae</taxon>
        <taxon>Streptophyta</taxon>
        <taxon>Zygnematophyceae</taxon>
        <taxon>Zygnematophycidae</taxon>
        <taxon>Zygnematales</taxon>
        <taxon>Zygnemataceae</taxon>
        <taxon>Zygnema</taxon>
    </lineage>
</organism>
<dbReference type="InterPro" id="IPR020929">
    <property type="entry name" value="Ribosomal_uL5_CS"/>
</dbReference>
<dbReference type="GO" id="GO:0006412">
    <property type="term" value="P:translation"/>
    <property type="evidence" value="ECO:0007669"/>
    <property type="project" value="InterPro"/>
</dbReference>
<sequence length="186" mass="20900">MTQRLKTFYLNSVVPKLRKQLQYQNLHQVPQVTKIVINCGLGEASQNAKSLESTLRDLSFITGQKPIVTRAKKSIAGFQIRAKMSVGVCVTLRADAMYAFLDRLIHLALPRIRDFQGLNSNSFDGQGNFHLGLKEQLMFPEIDYDKIEKLRGMDICIVTSCQNNKEALELLVAIGMPFQIPISKSA</sequence>
<dbReference type="Pfam" id="PF00673">
    <property type="entry name" value="Ribosomal_L5_C"/>
    <property type="match status" value="1"/>
</dbReference>
<evidence type="ECO:0000259" key="7">
    <source>
        <dbReference type="Pfam" id="PF00281"/>
    </source>
</evidence>
<name>A0A6N0GXJ4_ZYGCR</name>
<evidence type="ECO:0000256" key="4">
    <source>
        <dbReference type="ARBA" id="ARBA00035210"/>
    </source>
</evidence>
<evidence type="ECO:0000256" key="5">
    <source>
        <dbReference type="ARBA" id="ARBA00035391"/>
    </source>
</evidence>
<gene>
    <name evidence="9" type="primary">rpl5</name>
</gene>
<evidence type="ECO:0000313" key="9">
    <source>
        <dbReference type="EMBL" id="QKQ14673.1"/>
    </source>
</evidence>
<comment type="similarity">
    <text evidence="1 6">Belongs to the universal ribosomal protein uL5 family.</text>
</comment>
<evidence type="ECO:0000256" key="6">
    <source>
        <dbReference type="RuleBase" id="RU003930"/>
    </source>
</evidence>
<keyword evidence="2 6" id="KW-0689">Ribosomal protein</keyword>
<keyword evidence="9" id="KW-0934">Plastid</keyword>